<dbReference type="OrthoDB" id="9803017at2"/>
<dbReference type="AlphaFoldDB" id="A0A2N3PK24"/>
<dbReference type="GO" id="GO:0008168">
    <property type="term" value="F:methyltransferase activity"/>
    <property type="evidence" value="ECO:0007669"/>
    <property type="project" value="UniProtKB-KW"/>
</dbReference>
<dbReference type="PIRSF" id="PIRSF004553">
    <property type="entry name" value="CHP00095"/>
    <property type="match status" value="1"/>
</dbReference>
<name>A0A2N3PK24_9HELI</name>
<evidence type="ECO:0000313" key="4">
    <source>
        <dbReference type="Proteomes" id="UP000233350"/>
    </source>
</evidence>
<dbReference type="SUPFAM" id="SSF53335">
    <property type="entry name" value="S-adenosyl-L-methionine-dependent methyltransferases"/>
    <property type="match status" value="1"/>
</dbReference>
<dbReference type="InterPro" id="IPR004398">
    <property type="entry name" value="RNA_MeTrfase_RsmD"/>
</dbReference>
<dbReference type="NCBIfam" id="TIGR00095">
    <property type="entry name" value="16S rRNA (guanine(966)-N(2))-methyltransferase RsmD"/>
    <property type="match status" value="1"/>
</dbReference>
<gene>
    <name evidence="3" type="ORF">BCM31_07585</name>
</gene>
<protein>
    <submittedName>
        <fullName evidence="3">16S rRNA (Guanine(966)-N(2))-methyltransferase RsmD</fullName>
    </submittedName>
</protein>
<evidence type="ECO:0000256" key="1">
    <source>
        <dbReference type="ARBA" id="ARBA00022603"/>
    </source>
</evidence>
<dbReference type="Proteomes" id="UP000233350">
    <property type="component" value="Unassembled WGS sequence"/>
</dbReference>
<dbReference type="PANTHER" id="PTHR43542:SF1">
    <property type="entry name" value="METHYLTRANSFERASE"/>
    <property type="match status" value="1"/>
</dbReference>
<organism evidence="3 4">
    <name type="scientific">Helicobacter winghamensis</name>
    <dbReference type="NCBI Taxonomy" id="157268"/>
    <lineage>
        <taxon>Bacteria</taxon>
        <taxon>Pseudomonadati</taxon>
        <taxon>Campylobacterota</taxon>
        <taxon>Epsilonproteobacteria</taxon>
        <taxon>Campylobacterales</taxon>
        <taxon>Helicobacteraceae</taxon>
        <taxon>Helicobacter</taxon>
    </lineage>
</organism>
<sequence length="197" mass="22122">MQRKNVAKIPTLRVIGGIYKGRNLQMAPLEITRSSKAILKESLFNTLSADIVGANFVEFFAGSGSIGIEALSRGAKFALFFEQNKKSFAVLESNLVNICKNPSSYKLVFGDTFKEYFVALKTLETPSIAYIDPPFEMRENMQDIYVKCFKMIENLDSNIFNLVVLEHHSTLIIPDKIGSFAYIKTKKFGKSSLSYFG</sequence>
<reference evidence="3 4" key="1">
    <citation type="submission" date="2016-07" db="EMBL/GenBank/DDBJ databases">
        <title>Detection of Helicobacter winghamensis from caecal content of red fox (Vulpes vulpes).</title>
        <authorList>
            <person name="Zanoni R.G."/>
            <person name="Florio D."/>
            <person name="Caffara M."/>
            <person name="Renzi M."/>
            <person name="Parisi A."/>
            <person name="Pasquali F."/>
            <person name="Manfreda G."/>
        </authorList>
    </citation>
    <scope>NUCLEOTIDE SEQUENCE [LARGE SCALE GENOMIC DNA]</scope>
    <source>
        <strain evidence="3 4">295_13</strain>
    </source>
</reference>
<comment type="caution">
    <text evidence="3">The sequence shown here is derived from an EMBL/GenBank/DDBJ whole genome shotgun (WGS) entry which is preliminary data.</text>
</comment>
<dbReference type="EMBL" id="MBPK01000014">
    <property type="protein sequence ID" value="PKT81735.1"/>
    <property type="molecule type" value="Genomic_DNA"/>
</dbReference>
<proteinExistence type="predicted"/>
<dbReference type="PANTHER" id="PTHR43542">
    <property type="entry name" value="METHYLTRANSFERASE"/>
    <property type="match status" value="1"/>
</dbReference>
<evidence type="ECO:0000313" key="3">
    <source>
        <dbReference type="EMBL" id="PKT81735.1"/>
    </source>
</evidence>
<dbReference type="InterPro" id="IPR029063">
    <property type="entry name" value="SAM-dependent_MTases_sf"/>
</dbReference>
<accession>A0A2N3PK24</accession>
<keyword evidence="1 3" id="KW-0489">Methyltransferase</keyword>
<dbReference type="Gene3D" id="3.40.50.150">
    <property type="entry name" value="Vaccinia Virus protein VP39"/>
    <property type="match status" value="1"/>
</dbReference>
<dbReference type="GO" id="GO:0031167">
    <property type="term" value="P:rRNA methylation"/>
    <property type="evidence" value="ECO:0007669"/>
    <property type="project" value="InterPro"/>
</dbReference>
<dbReference type="STRING" id="556267.HWAG_00529"/>
<keyword evidence="2 3" id="KW-0808">Transferase</keyword>
<keyword evidence="4" id="KW-1185">Reference proteome</keyword>
<evidence type="ECO:0000256" key="2">
    <source>
        <dbReference type="ARBA" id="ARBA00022679"/>
    </source>
</evidence>
<dbReference type="Pfam" id="PF03602">
    <property type="entry name" value="Cons_hypoth95"/>
    <property type="match status" value="1"/>
</dbReference>